<dbReference type="InterPro" id="IPR013083">
    <property type="entry name" value="Znf_RING/FYVE/PHD"/>
</dbReference>
<reference evidence="5" key="1">
    <citation type="submission" date="2023-08" db="EMBL/GenBank/DDBJ databases">
        <authorList>
            <person name="Audoor S."/>
            <person name="Bilcke G."/>
        </authorList>
    </citation>
    <scope>NUCLEOTIDE SEQUENCE</scope>
</reference>
<gene>
    <name evidence="5" type="ORF">CYCCA115_LOCUS9672</name>
</gene>
<dbReference type="InterPro" id="IPR001841">
    <property type="entry name" value="Znf_RING"/>
</dbReference>
<dbReference type="InterPro" id="IPR047243">
    <property type="entry name" value="RING-H2_BRAP2"/>
</dbReference>
<dbReference type="PROSITE" id="PS50089">
    <property type="entry name" value="ZF_RING_2"/>
    <property type="match status" value="1"/>
</dbReference>
<keyword evidence="1" id="KW-0863">Zinc-finger</keyword>
<evidence type="ECO:0000256" key="1">
    <source>
        <dbReference type="PROSITE-ProRule" id="PRU00502"/>
    </source>
</evidence>
<evidence type="ECO:0008006" key="7">
    <source>
        <dbReference type="Google" id="ProtNLM"/>
    </source>
</evidence>
<feature type="coiled-coil region" evidence="2">
    <location>
        <begin position="427"/>
        <end position="519"/>
    </location>
</feature>
<dbReference type="InterPro" id="IPR001607">
    <property type="entry name" value="Znf_UBP"/>
</dbReference>
<dbReference type="CDD" id="cd16457">
    <property type="entry name" value="RING-H2_BRAP2"/>
    <property type="match status" value="1"/>
</dbReference>
<dbReference type="PROSITE" id="PS50271">
    <property type="entry name" value="ZF_UBP"/>
    <property type="match status" value="1"/>
</dbReference>
<dbReference type="GO" id="GO:0008270">
    <property type="term" value="F:zinc ion binding"/>
    <property type="evidence" value="ECO:0007669"/>
    <property type="project" value="UniProtKB-KW"/>
</dbReference>
<keyword evidence="1" id="KW-0862">Zinc</keyword>
<dbReference type="GO" id="GO:0016567">
    <property type="term" value="P:protein ubiquitination"/>
    <property type="evidence" value="ECO:0007669"/>
    <property type="project" value="TreeGrafter"/>
</dbReference>
<name>A0AAD2CTC7_9STRA</name>
<keyword evidence="6" id="KW-1185">Reference proteome</keyword>
<keyword evidence="2" id="KW-0175">Coiled coil</keyword>
<evidence type="ECO:0000259" key="3">
    <source>
        <dbReference type="PROSITE" id="PS50089"/>
    </source>
</evidence>
<accession>A0AAD2CTC7</accession>
<dbReference type="GO" id="GO:0061630">
    <property type="term" value="F:ubiquitin protein ligase activity"/>
    <property type="evidence" value="ECO:0007669"/>
    <property type="project" value="TreeGrafter"/>
</dbReference>
<feature type="domain" description="RING-type" evidence="3">
    <location>
        <begin position="190"/>
        <end position="234"/>
    </location>
</feature>
<keyword evidence="1" id="KW-0479">Metal-binding</keyword>
<dbReference type="EMBL" id="CAKOGP040001446">
    <property type="protein sequence ID" value="CAJ1945528.1"/>
    <property type="molecule type" value="Genomic_DNA"/>
</dbReference>
<dbReference type="Proteomes" id="UP001295423">
    <property type="component" value="Unassembled WGS sequence"/>
</dbReference>
<evidence type="ECO:0000313" key="6">
    <source>
        <dbReference type="Proteomes" id="UP001295423"/>
    </source>
</evidence>
<evidence type="ECO:0000256" key="2">
    <source>
        <dbReference type="SAM" id="Coils"/>
    </source>
</evidence>
<dbReference type="SMART" id="SM00184">
    <property type="entry name" value="RING"/>
    <property type="match status" value="1"/>
</dbReference>
<dbReference type="GO" id="GO:0007265">
    <property type="term" value="P:Ras protein signal transduction"/>
    <property type="evidence" value="ECO:0007669"/>
    <property type="project" value="TreeGrafter"/>
</dbReference>
<evidence type="ECO:0000313" key="5">
    <source>
        <dbReference type="EMBL" id="CAJ1945528.1"/>
    </source>
</evidence>
<feature type="domain" description="UBP-type" evidence="4">
    <location>
        <begin position="231"/>
        <end position="389"/>
    </location>
</feature>
<comment type="caution">
    <text evidence="5">The sequence shown here is derived from an EMBL/GenBank/DDBJ whole genome shotgun (WGS) entry which is preliminary data.</text>
</comment>
<organism evidence="5 6">
    <name type="scientific">Cylindrotheca closterium</name>
    <dbReference type="NCBI Taxonomy" id="2856"/>
    <lineage>
        <taxon>Eukaryota</taxon>
        <taxon>Sar</taxon>
        <taxon>Stramenopiles</taxon>
        <taxon>Ochrophyta</taxon>
        <taxon>Bacillariophyta</taxon>
        <taxon>Bacillariophyceae</taxon>
        <taxon>Bacillariophycidae</taxon>
        <taxon>Bacillariales</taxon>
        <taxon>Bacillariaceae</taxon>
        <taxon>Cylindrotheca</taxon>
    </lineage>
</organism>
<dbReference type="AlphaFoldDB" id="A0AAD2CTC7"/>
<dbReference type="SUPFAM" id="SSF57850">
    <property type="entry name" value="RING/U-box"/>
    <property type="match status" value="2"/>
</dbReference>
<dbReference type="Pfam" id="PF02148">
    <property type="entry name" value="zf-UBP"/>
    <property type="match status" value="1"/>
</dbReference>
<dbReference type="PANTHER" id="PTHR24007">
    <property type="entry name" value="BRCA1-ASSOCIATED PROTEIN"/>
    <property type="match status" value="1"/>
</dbReference>
<sequence>MSTSKLRRRPILFGNPALGTYGGDVYTLEKETKSQQEISAESLEEFKQQQQNEGCNVDSMVALVEVPPDQVTEGILNLARSHRPWILHVRIVIDVLEDGGSLDNNEDNDKTYLILFHMSSPEAADDFCHELDGRPYTFLDETITCKPVPVVALNGHNGVSLLNPLFASKQTTMSAGALGVAGNVPDDFNCAVCLEHMNSKNQTSSPGIFTTVCNHTFHLDCILKCQDSPCPVCRYDHAGLNDALSQCHICGTTENNYVCLICGVVSCVTPLDDGQGSDLLNSSENSTSCQFHDSDKTSCKAIGSPRRVTSRPAAVAASPSSTLHPSRDDDFTARQFNRSCARKHYDETLHAYALDTQTQHVWDFAGQGYVHRLLQNKQDGKLVEVSDPYSMASLERTQSPGLSETQEGEVLHRKLEGYASQYYTLLKSQLEQQRIFYEGRLQELRQEHGIERKPGATKSENPYLAALRQEKRQLQQRLQSLQKKNSKVKEDVKFLKSMNESLEANKPQIEIKIQQAQKQRVESREMVQKYLPALEEKVTSLILQLEQQNTAHLVSQDKN</sequence>
<dbReference type="GO" id="GO:0005737">
    <property type="term" value="C:cytoplasm"/>
    <property type="evidence" value="ECO:0007669"/>
    <property type="project" value="TreeGrafter"/>
</dbReference>
<protein>
    <recommendedName>
        <fullName evidence="7">RING-type domain-containing protein</fullName>
    </recommendedName>
</protein>
<dbReference type="Gene3D" id="3.30.40.10">
    <property type="entry name" value="Zinc/RING finger domain, C3HC4 (zinc finger)"/>
    <property type="match status" value="2"/>
</dbReference>
<dbReference type="PANTHER" id="PTHR24007:SF7">
    <property type="entry name" value="BRCA1-ASSOCIATED PROTEIN"/>
    <property type="match status" value="1"/>
</dbReference>
<evidence type="ECO:0000259" key="4">
    <source>
        <dbReference type="PROSITE" id="PS50271"/>
    </source>
</evidence>
<proteinExistence type="predicted"/>